<organism evidence="2 3">
    <name type="scientific">Cardiocondyla obscurior</name>
    <dbReference type="NCBI Taxonomy" id="286306"/>
    <lineage>
        <taxon>Eukaryota</taxon>
        <taxon>Metazoa</taxon>
        <taxon>Ecdysozoa</taxon>
        <taxon>Arthropoda</taxon>
        <taxon>Hexapoda</taxon>
        <taxon>Insecta</taxon>
        <taxon>Pterygota</taxon>
        <taxon>Neoptera</taxon>
        <taxon>Endopterygota</taxon>
        <taxon>Hymenoptera</taxon>
        <taxon>Apocrita</taxon>
        <taxon>Aculeata</taxon>
        <taxon>Formicoidea</taxon>
        <taxon>Formicidae</taxon>
        <taxon>Myrmicinae</taxon>
        <taxon>Cardiocondyla</taxon>
    </lineage>
</organism>
<dbReference type="AlphaFoldDB" id="A0AAW2GQB6"/>
<feature type="region of interest" description="Disordered" evidence="1">
    <location>
        <begin position="1"/>
        <end position="83"/>
    </location>
</feature>
<evidence type="ECO:0000313" key="3">
    <source>
        <dbReference type="Proteomes" id="UP001430953"/>
    </source>
</evidence>
<sequence>MEVEPAEHVHEEEAQDGHHTSSEQPFVSFSIRTGGEGRTGRRRKRTRRRRKDRKEEEEEEEDEEDNISMKCKNFKEPSSETLEEKFPEKICHWKLSEVFLAQVIRRMKQNSQLESWCALHPRHPERRRKPRKGIEHRSNISKKL</sequence>
<reference evidence="2 3" key="1">
    <citation type="submission" date="2023-03" db="EMBL/GenBank/DDBJ databases">
        <title>High recombination rates correlate with genetic variation in Cardiocondyla obscurior ants.</title>
        <authorList>
            <person name="Errbii M."/>
        </authorList>
    </citation>
    <scope>NUCLEOTIDE SEQUENCE [LARGE SCALE GENOMIC DNA]</scope>
    <source>
        <strain evidence="2">Alpha-2009</strain>
        <tissue evidence="2">Whole body</tissue>
    </source>
</reference>
<name>A0AAW2GQB6_9HYME</name>
<comment type="caution">
    <text evidence="2">The sequence shown here is derived from an EMBL/GenBank/DDBJ whole genome shotgun (WGS) entry which is preliminary data.</text>
</comment>
<feature type="compositionally biased region" description="Acidic residues" evidence="1">
    <location>
        <begin position="55"/>
        <end position="66"/>
    </location>
</feature>
<feature type="compositionally biased region" description="Basic and acidic residues" evidence="1">
    <location>
        <begin position="1"/>
        <end position="21"/>
    </location>
</feature>
<proteinExistence type="predicted"/>
<accession>A0AAW2GQB6</accession>
<dbReference type="Proteomes" id="UP001430953">
    <property type="component" value="Unassembled WGS sequence"/>
</dbReference>
<feature type="compositionally biased region" description="Basic residues" evidence="1">
    <location>
        <begin position="40"/>
        <end position="52"/>
    </location>
</feature>
<keyword evidence="3" id="KW-1185">Reference proteome</keyword>
<feature type="compositionally biased region" description="Polar residues" evidence="1">
    <location>
        <begin position="22"/>
        <end position="31"/>
    </location>
</feature>
<feature type="compositionally biased region" description="Basic residues" evidence="1">
    <location>
        <begin position="121"/>
        <end position="131"/>
    </location>
</feature>
<feature type="region of interest" description="Disordered" evidence="1">
    <location>
        <begin position="121"/>
        <end position="144"/>
    </location>
</feature>
<feature type="compositionally biased region" description="Basic and acidic residues" evidence="1">
    <location>
        <begin position="73"/>
        <end position="83"/>
    </location>
</feature>
<gene>
    <name evidence="2" type="ORF">PUN28_001602</name>
</gene>
<evidence type="ECO:0000256" key="1">
    <source>
        <dbReference type="SAM" id="MobiDB-lite"/>
    </source>
</evidence>
<protein>
    <submittedName>
        <fullName evidence="2">Uncharacterized protein</fullName>
    </submittedName>
</protein>
<dbReference type="EMBL" id="JADYXP020000002">
    <property type="protein sequence ID" value="KAL0129438.1"/>
    <property type="molecule type" value="Genomic_DNA"/>
</dbReference>
<evidence type="ECO:0000313" key="2">
    <source>
        <dbReference type="EMBL" id="KAL0129438.1"/>
    </source>
</evidence>